<dbReference type="EMBL" id="MJMN01000043">
    <property type="protein sequence ID" value="OMG79450.1"/>
    <property type="molecule type" value="Genomic_DNA"/>
</dbReference>
<proteinExistence type="predicted"/>
<dbReference type="Proteomes" id="UP000187251">
    <property type="component" value="Unassembled WGS sequence"/>
</dbReference>
<dbReference type="GO" id="GO:0016747">
    <property type="term" value="F:acyltransferase activity, transferring groups other than amino-acyl groups"/>
    <property type="evidence" value="ECO:0007669"/>
    <property type="project" value="InterPro"/>
</dbReference>
<dbReference type="InterPro" id="IPR051531">
    <property type="entry name" value="N-acetyltransferase"/>
</dbReference>
<evidence type="ECO:0000313" key="2">
    <source>
        <dbReference type="EMBL" id="OMG79450.1"/>
    </source>
</evidence>
<accession>A0A1R1JN42</accession>
<dbReference type="Pfam" id="PF13302">
    <property type="entry name" value="Acetyltransf_3"/>
    <property type="match status" value="1"/>
</dbReference>
<gene>
    <name evidence="2" type="ORF">BIZ92_32565</name>
</gene>
<dbReference type="InterPro" id="IPR000182">
    <property type="entry name" value="GNAT_dom"/>
</dbReference>
<sequence length="191" mass="21156">MPSVLLPESFVTRRLRAERMSSTHLPFIAAMHADAALMATMGGTRDATASRRYVEHNMLHWAEHGYGMYVLTERDSGALAGRAGLKLALSGKIERVEIAYAFMPTCWGQGYASEITRALLALGFERLPVDVLSAVAIQANAASLRVMEKCGMRWIETTGEGEARKLRYEIRRQQWRALADEAAPIGANMRS</sequence>
<name>A0A1R1JN42_ALCXX</name>
<dbReference type="SUPFAM" id="SSF55729">
    <property type="entry name" value="Acyl-CoA N-acyltransferases (Nat)"/>
    <property type="match status" value="1"/>
</dbReference>
<protein>
    <submittedName>
        <fullName evidence="2">GNAT family N-acetyltransferase</fullName>
    </submittedName>
</protein>
<comment type="caution">
    <text evidence="2">The sequence shown here is derived from an EMBL/GenBank/DDBJ whole genome shotgun (WGS) entry which is preliminary data.</text>
</comment>
<dbReference type="PANTHER" id="PTHR43792:SF1">
    <property type="entry name" value="N-ACETYLTRANSFERASE DOMAIN-CONTAINING PROTEIN"/>
    <property type="match status" value="1"/>
</dbReference>
<evidence type="ECO:0000259" key="1">
    <source>
        <dbReference type="PROSITE" id="PS51186"/>
    </source>
</evidence>
<dbReference type="RefSeq" id="WP_076415247.1">
    <property type="nucleotide sequence ID" value="NZ_AP028040.1"/>
</dbReference>
<dbReference type="OrthoDB" id="9801656at2"/>
<dbReference type="AlphaFoldDB" id="A0A1R1JN42"/>
<dbReference type="InterPro" id="IPR016181">
    <property type="entry name" value="Acyl_CoA_acyltransferase"/>
</dbReference>
<dbReference type="PROSITE" id="PS51186">
    <property type="entry name" value="GNAT"/>
    <property type="match status" value="1"/>
</dbReference>
<organism evidence="2 3">
    <name type="scientific">Alcaligenes xylosoxydans xylosoxydans</name>
    <name type="common">Achromobacter xylosoxidans</name>
    <dbReference type="NCBI Taxonomy" id="85698"/>
    <lineage>
        <taxon>Bacteria</taxon>
        <taxon>Pseudomonadati</taxon>
        <taxon>Pseudomonadota</taxon>
        <taxon>Betaproteobacteria</taxon>
        <taxon>Burkholderiales</taxon>
        <taxon>Alcaligenaceae</taxon>
        <taxon>Achromobacter</taxon>
    </lineage>
</organism>
<keyword evidence="2" id="KW-0808">Transferase</keyword>
<dbReference type="Gene3D" id="3.40.630.30">
    <property type="match status" value="1"/>
</dbReference>
<dbReference type="PANTHER" id="PTHR43792">
    <property type="entry name" value="GNAT FAMILY, PUTATIVE (AFU_ORTHOLOGUE AFUA_3G00765)-RELATED-RELATED"/>
    <property type="match status" value="1"/>
</dbReference>
<feature type="domain" description="N-acetyltransferase" evidence="1">
    <location>
        <begin position="15"/>
        <end position="173"/>
    </location>
</feature>
<evidence type="ECO:0000313" key="3">
    <source>
        <dbReference type="Proteomes" id="UP000187251"/>
    </source>
</evidence>
<reference evidence="2 3" key="1">
    <citation type="submission" date="2016-09" db="EMBL/GenBank/DDBJ databases">
        <title>Phylogenomics of Achromobacter.</title>
        <authorList>
            <person name="Jeukens J."/>
            <person name="Freschi L."/>
            <person name="Vincent A.T."/>
            <person name="Emond-Rheault J.-G."/>
            <person name="Kukavica-Ibrulj I."/>
            <person name="Charette S.J."/>
            <person name="Levesque R.C."/>
        </authorList>
    </citation>
    <scope>NUCLEOTIDE SEQUENCE [LARGE SCALE GENOMIC DNA]</scope>
    <source>
        <strain evidence="2 3">AUS488</strain>
    </source>
</reference>